<keyword evidence="2" id="KW-1185">Reference proteome</keyword>
<dbReference type="EMBL" id="JAPDNS010000001">
    <property type="protein sequence ID" value="MCW3483760.1"/>
    <property type="molecule type" value="Genomic_DNA"/>
</dbReference>
<name>A0ABT3IIX1_9BACT</name>
<dbReference type="Proteomes" id="UP001207742">
    <property type="component" value="Unassembled WGS sequence"/>
</dbReference>
<comment type="caution">
    <text evidence="1">The sequence shown here is derived from an EMBL/GenBank/DDBJ whole genome shotgun (WGS) entry which is preliminary data.</text>
</comment>
<sequence length="107" mass="12746">MNQHEELIRQIAKEMAKDRWEDAWDMYYGKEGYPKINKQMHKDIVSFIPSARIAVKHMATMYKYAYFSNYLGTEESEEYQLWNDNCHYEMEERGLIPPLTGGEAGER</sequence>
<reference evidence="1 2" key="1">
    <citation type="submission" date="2022-10" db="EMBL/GenBank/DDBJ databases">
        <title>Chitinophaga nivalis PC15 sp. nov., isolated from Pyeongchang county, South Korea.</title>
        <authorList>
            <person name="Trinh H.N."/>
        </authorList>
    </citation>
    <scope>NUCLEOTIDE SEQUENCE [LARGE SCALE GENOMIC DNA]</scope>
    <source>
        <strain evidence="1 2">PC14</strain>
    </source>
</reference>
<dbReference type="RefSeq" id="WP_264729279.1">
    <property type="nucleotide sequence ID" value="NZ_JAPDNR010000001.1"/>
</dbReference>
<evidence type="ECO:0000313" key="1">
    <source>
        <dbReference type="EMBL" id="MCW3483760.1"/>
    </source>
</evidence>
<evidence type="ECO:0000313" key="2">
    <source>
        <dbReference type="Proteomes" id="UP001207742"/>
    </source>
</evidence>
<gene>
    <name evidence="1" type="ORF">OL497_07645</name>
</gene>
<proteinExistence type="predicted"/>
<accession>A0ABT3IIX1</accession>
<protein>
    <submittedName>
        <fullName evidence="1">Uncharacterized protein</fullName>
    </submittedName>
</protein>
<organism evidence="1 2">
    <name type="scientific">Chitinophaga nivalis</name>
    <dbReference type="NCBI Taxonomy" id="2991709"/>
    <lineage>
        <taxon>Bacteria</taxon>
        <taxon>Pseudomonadati</taxon>
        <taxon>Bacteroidota</taxon>
        <taxon>Chitinophagia</taxon>
        <taxon>Chitinophagales</taxon>
        <taxon>Chitinophagaceae</taxon>
        <taxon>Chitinophaga</taxon>
    </lineage>
</organism>